<evidence type="ECO:0000256" key="1">
    <source>
        <dbReference type="SAM" id="Phobius"/>
    </source>
</evidence>
<sequence>MSQYNVLVFVHLVAAFLMIGGNTVARIGLTLMRSATHGGEVLGSFRTYAFAPRLIGPSVAVTVLTGLTLAWYIGYTWRALWVSGSVLLWIALNIWRAVVLVPPAKRLQAAVQQAAADPVAHGGALMAAARNPRLHWGHVGVELTNGLILALMVFKPMTL</sequence>
<comment type="caution">
    <text evidence="2">The sequence shown here is derived from an EMBL/GenBank/DDBJ whole genome shotgun (WGS) entry which is preliminary data.</text>
</comment>
<dbReference type="RefSeq" id="WP_002615315.1">
    <property type="nucleotide sequence ID" value="NC_014623.1"/>
</dbReference>
<reference evidence="2 3" key="1">
    <citation type="submission" date="2006-04" db="EMBL/GenBank/DDBJ databases">
        <authorList>
            <person name="Nierman W.C."/>
        </authorList>
    </citation>
    <scope>NUCLEOTIDE SEQUENCE [LARGE SCALE GENOMIC DNA]</scope>
    <source>
        <strain evidence="2 3">DW4/3-1</strain>
    </source>
</reference>
<protein>
    <recommendedName>
        <fullName evidence="4">Integral membrane protein</fullName>
    </recommendedName>
</protein>
<feature type="transmembrane region" description="Helical" evidence="1">
    <location>
        <begin position="79"/>
        <end position="98"/>
    </location>
</feature>
<dbReference type="InterPro" id="IPR018729">
    <property type="entry name" value="DUF2269_transmembrane"/>
</dbReference>
<dbReference type="Proteomes" id="UP000032702">
    <property type="component" value="Unassembled WGS sequence"/>
</dbReference>
<dbReference type="EMBL" id="AAMD01000082">
    <property type="protein sequence ID" value="EAU65448.1"/>
    <property type="molecule type" value="Genomic_DNA"/>
</dbReference>
<keyword evidence="1" id="KW-1133">Transmembrane helix</keyword>
<keyword evidence="1" id="KW-0812">Transmembrane</keyword>
<evidence type="ECO:0000313" key="2">
    <source>
        <dbReference type="EMBL" id="EAU65448.1"/>
    </source>
</evidence>
<keyword evidence="1" id="KW-0472">Membrane</keyword>
<evidence type="ECO:0000313" key="3">
    <source>
        <dbReference type="Proteomes" id="UP000032702"/>
    </source>
</evidence>
<dbReference type="Pfam" id="PF10027">
    <property type="entry name" value="DUF2269"/>
    <property type="match status" value="1"/>
</dbReference>
<organism evidence="2 3">
    <name type="scientific">Stigmatella aurantiaca (strain DW4/3-1)</name>
    <dbReference type="NCBI Taxonomy" id="378806"/>
    <lineage>
        <taxon>Bacteria</taxon>
        <taxon>Pseudomonadati</taxon>
        <taxon>Myxococcota</taxon>
        <taxon>Myxococcia</taxon>
        <taxon>Myxococcales</taxon>
        <taxon>Cystobacterineae</taxon>
        <taxon>Archangiaceae</taxon>
        <taxon>Stigmatella</taxon>
    </lineage>
</organism>
<proteinExistence type="predicted"/>
<dbReference type="AlphaFoldDB" id="Q08Y81"/>
<gene>
    <name evidence="2" type="ORF">STIAU_2859</name>
</gene>
<evidence type="ECO:0008006" key="4">
    <source>
        <dbReference type="Google" id="ProtNLM"/>
    </source>
</evidence>
<feature type="transmembrane region" description="Helical" evidence="1">
    <location>
        <begin position="50"/>
        <end position="73"/>
    </location>
</feature>
<accession>Q08Y81</accession>
<feature type="transmembrane region" description="Helical" evidence="1">
    <location>
        <begin position="6"/>
        <end position="29"/>
    </location>
</feature>
<name>Q08Y81_STIAD</name>